<evidence type="ECO:0000256" key="2">
    <source>
        <dbReference type="ARBA" id="ARBA00022857"/>
    </source>
</evidence>
<evidence type="ECO:0000313" key="5">
    <source>
        <dbReference type="EMBL" id="GMA37645.1"/>
    </source>
</evidence>
<comment type="caution">
    <text evidence="5">The sequence shown here is derived from an EMBL/GenBank/DDBJ whole genome shotgun (WGS) entry which is preliminary data.</text>
</comment>
<keyword evidence="2" id="KW-0521">NADP</keyword>
<evidence type="ECO:0000259" key="4">
    <source>
        <dbReference type="Pfam" id="PF01872"/>
    </source>
</evidence>
<reference evidence="6" key="1">
    <citation type="journal article" date="2019" name="Int. J. Syst. Evol. Microbiol.">
        <title>The Global Catalogue of Microorganisms (GCM) 10K type strain sequencing project: providing services to taxonomists for standard genome sequencing and annotation.</title>
        <authorList>
            <consortium name="The Broad Institute Genomics Platform"/>
            <consortium name="The Broad Institute Genome Sequencing Center for Infectious Disease"/>
            <person name="Wu L."/>
            <person name="Ma J."/>
        </authorList>
    </citation>
    <scope>NUCLEOTIDE SEQUENCE [LARGE SCALE GENOMIC DNA]</scope>
    <source>
        <strain evidence="6">NBRC 112299</strain>
    </source>
</reference>
<dbReference type="SUPFAM" id="SSF53597">
    <property type="entry name" value="Dihydrofolate reductase-like"/>
    <property type="match status" value="1"/>
</dbReference>
<evidence type="ECO:0000313" key="6">
    <source>
        <dbReference type="Proteomes" id="UP001157125"/>
    </source>
</evidence>
<keyword evidence="6" id="KW-1185">Reference proteome</keyword>
<dbReference type="PANTHER" id="PTHR38011:SF7">
    <property type="entry name" value="2,5-DIAMINO-6-RIBOSYLAMINO-4(3H)-PYRIMIDINONE 5'-PHOSPHATE REDUCTASE"/>
    <property type="match status" value="1"/>
</dbReference>
<keyword evidence="3" id="KW-0560">Oxidoreductase</keyword>
<sequence>MRVVVGTRETECSAVWRDENAVAVASHDPREVLDLLWSREARSLVVEGGPTLLSAFLRAGLVDEIHVYIAPALLGAGPSAVSDLGIGTMADALRGQDVTVTRLGVDTLVIAHLDGGI</sequence>
<name>A0ABQ6IIB9_9MICO</name>
<evidence type="ECO:0000256" key="3">
    <source>
        <dbReference type="ARBA" id="ARBA00023002"/>
    </source>
</evidence>
<feature type="domain" description="Bacterial bifunctional deaminase-reductase C-terminal" evidence="4">
    <location>
        <begin position="2"/>
        <end position="108"/>
    </location>
</feature>
<dbReference type="PANTHER" id="PTHR38011">
    <property type="entry name" value="DIHYDROFOLATE REDUCTASE FAMILY PROTEIN (AFU_ORTHOLOGUE AFUA_8G06820)"/>
    <property type="match status" value="1"/>
</dbReference>
<proteinExistence type="predicted"/>
<accession>A0ABQ6IIB9</accession>
<dbReference type="Proteomes" id="UP001157125">
    <property type="component" value="Unassembled WGS sequence"/>
</dbReference>
<protein>
    <recommendedName>
        <fullName evidence="4">Bacterial bifunctional deaminase-reductase C-terminal domain-containing protein</fullName>
    </recommendedName>
</protein>
<dbReference type="InterPro" id="IPR002734">
    <property type="entry name" value="RibDG_C"/>
</dbReference>
<organism evidence="5 6">
    <name type="scientific">Demequina litorisediminis</name>
    <dbReference type="NCBI Taxonomy" id="1849022"/>
    <lineage>
        <taxon>Bacteria</taxon>
        <taxon>Bacillati</taxon>
        <taxon>Actinomycetota</taxon>
        <taxon>Actinomycetes</taxon>
        <taxon>Micrococcales</taxon>
        <taxon>Demequinaceae</taxon>
        <taxon>Demequina</taxon>
    </lineage>
</organism>
<dbReference type="Pfam" id="PF01872">
    <property type="entry name" value="RibD_C"/>
    <property type="match status" value="1"/>
</dbReference>
<evidence type="ECO:0000256" key="1">
    <source>
        <dbReference type="ARBA" id="ARBA00005104"/>
    </source>
</evidence>
<comment type="pathway">
    <text evidence="1">Cofactor biosynthesis; riboflavin biosynthesis.</text>
</comment>
<dbReference type="EMBL" id="BSUN01000001">
    <property type="protein sequence ID" value="GMA37645.1"/>
    <property type="molecule type" value="Genomic_DNA"/>
</dbReference>
<dbReference type="InterPro" id="IPR024072">
    <property type="entry name" value="DHFR-like_dom_sf"/>
</dbReference>
<gene>
    <name evidence="5" type="ORF">GCM10025876_38490</name>
</gene>
<dbReference type="InterPro" id="IPR050765">
    <property type="entry name" value="Riboflavin_Biosynth_HTPR"/>
</dbReference>
<dbReference type="Gene3D" id="3.40.430.10">
    <property type="entry name" value="Dihydrofolate Reductase, subunit A"/>
    <property type="match status" value="1"/>
</dbReference>